<accession>A0A9P3M0D0</accession>
<dbReference type="InterPro" id="IPR003807">
    <property type="entry name" value="DUF202"/>
</dbReference>
<evidence type="ECO:0000256" key="3">
    <source>
        <dbReference type="ARBA" id="ARBA00022989"/>
    </source>
</evidence>
<feature type="region of interest" description="Disordered" evidence="5">
    <location>
        <begin position="171"/>
        <end position="190"/>
    </location>
</feature>
<evidence type="ECO:0000256" key="2">
    <source>
        <dbReference type="ARBA" id="ARBA00022692"/>
    </source>
</evidence>
<reference evidence="8" key="2">
    <citation type="journal article" date="2022" name="Microbiol. Resour. Announc.">
        <title>Whole-Genome Sequence of Entomortierella parvispora E1425, a Mucoromycotan Fungus Associated with Burkholderiaceae-Related Endosymbiotic Bacteria.</title>
        <authorList>
            <person name="Herlambang A."/>
            <person name="Guo Y."/>
            <person name="Takashima Y."/>
            <person name="Narisawa K."/>
            <person name="Ohta H."/>
            <person name="Nishizawa T."/>
        </authorList>
    </citation>
    <scope>NUCLEOTIDE SEQUENCE</scope>
    <source>
        <strain evidence="8">E1425</strain>
    </source>
</reference>
<feature type="compositionally biased region" description="Polar residues" evidence="5">
    <location>
        <begin position="430"/>
        <end position="470"/>
    </location>
</feature>
<dbReference type="InterPro" id="IPR051572">
    <property type="entry name" value="VTC_Complex_Subunit"/>
</dbReference>
<evidence type="ECO:0000256" key="5">
    <source>
        <dbReference type="SAM" id="MobiDB-lite"/>
    </source>
</evidence>
<feature type="compositionally biased region" description="Polar residues" evidence="5">
    <location>
        <begin position="1"/>
        <end position="27"/>
    </location>
</feature>
<evidence type="ECO:0000259" key="7">
    <source>
        <dbReference type="Pfam" id="PF02656"/>
    </source>
</evidence>
<keyword evidence="9" id="KW-1185">Reference proteome</keyword>
<comment type="subcellular location">
    <subcellularLocation>
        <location evidence="1">Endomembrane system</location>
        <topology evidence="1">Multi-pass membrane protein</topology>
    </subcellularLocation>
</comment>
<keyword evidence="2 6" id="KW-0812">Transmembrane</keyword>
<feature type="region of interest" description="Disordered" evidence="5">
    <location>
        <begin position="1"/>
        <end position="156"/>
    </location>
</feature>
<evidence type="ECO:0000256" key="6">
    <source>
        <dbReference type="SAM" id="Phobius"/>
    </source>
</evidence>
<reference evidence="8" key="1">
    <citation type="submission" date="2021-11" db="EMBL/GenBank/DDBJ databases">
        <authorList>
            <person name="Herlambang A."/>
            <person name="Guo Y."/>
            <person name="Takashima Y."/>
            <person name="Nishizawa T."/>
        </authorList>
    </citation>
    <scope>NUCLEOTIDE SEQUENCE</scope>
    <source>
        <strain evidence="8">E1425</strain>
    </source>
</reference>
<evidence type="ECO:0000256" key="4">
    <source>
        <dbReference type="ARBA" id="ARBA00023136"/>
    </source>
</evidence>
<dbReference type="AlphaFoldDB" id="A0A9P3M0D0"/>
<dbReference type="OrthoDB" id="2433332at2759"/>
<dbReference type="Pfam" id="PF02656">
    <property type="entry name" value="DUF202"/>
    <property type="match status" value="1"/>
</dbReference>
<feature type="region of interest" description="Disordered" evidence="5">
    <location>
        <begin position="377"/>
        <end position="481"/>
    </location>
</feature>
<organism evidence="8 9">
    <name type="scientific">Entomortierella parvispora</name>
    <dbReference type="NCBI Taxonomy" id="205924"/>
    <lineage>
        <taxon>Eukaryota</taxon>
        <taxon>Fungi</taxon>
        <taxon>Fungi incertae sedis</taxon>
        <taxon>Mucoromycota</taxon>
        <taxon>Mortierellomycotina</taxon>
        <taxon>Mortierellomycetes</taxon>
        <taxon>Mortierellales</taxon>
        <taxon>Mortierellaceae</taxon>
        <taxon>Entomortierella</taxon>
    </lineage>
</organism>
<dbReference type="Proteomes" id="UP000827284">
    <property type="component" value="Unassembled WGS sequence"/>
</dbReference>
<keyword evidence="4 6" id="KW-0472">Membrane</keyword>
<evidence type="ECO:0000313" key="8">
    <source>
        <dbReference type="EMBL" id="GJJ76840.1"/>
    </source>
</evidence>
<feature type="compositionally biased region" description="Low complexity" evidence="5">
    <location>
        <begin position="140"/>
        <end position="154"/>
    </location>
</feature>
<feature type="transmembrane region" description="Helical" evidence="6">
    <location>
        <begin position="292"/>
        <end position="315"/>
    </location>
</feature>
<feature type="transmembrane region" description="Helical" evidence="6">
    <location>
        <begin position="335"/>
        <end position="356"/>
    </location>
</feature>
<protein>
    <recommendedName>
        <fullName evidence="7">DUF202 domain-containing protein</fullName>
    </recommendedName>
</protein>
<keyword evidence="3 6" id="KW-1133">Transmembrane helix</keyword>
<sequence length="481" mass="51807">MNVGQSLLQGSPPRSMNASTYNSSPSSGVPHPEKGAADTSETIIDLEDGLSHLSTSAASPPRLELSAHLSSFQHEEKSDDGQPASQKMSWRRSLGLGGSKPSSEPRPWPYIKDGRQASKDSNRTLTEGLGLATQEDMQKTATTTSTIGNNNSGSWNPYKLTLDIPPPLHSVYGMSGTRNPDSKDPLSQPSSAFLLHTLSPSSTPLAPPPPPPTATGISPSGKRYVDPRKRNKSQKDAFKTGKVLFSNERTFIHWIKFGMLLGALAMTLLNFSGESVQRSVPDQELARRAGQIGQQVGVALLVICMLCLTYATAIFHWRHLGVVRKKNDDRYFDRIGPTALTFGLFIAYALNVFLTLQISASMDPNYQPTSLYNNHHTVNGPGYRPPSAMPSPSVFDTPPLPPGSTILVDEDDDDEDRDMDDQDSALETKAASTNNPSIASVPGNDQVSTQSSAGSLPVSQSNNGPTTGSSGDEEEDEEEEE</sequence>
<dbReference type="PANTHER" id="PTHR46140">
    <property type="entry name" value="VACUOLAR TRANSPORTER CHAPERONE 1-RELATED"/>
    <property type="match status" value="1"/>
</dbReference>
<evidence type="ECO:0000256" key="1">
    <source>
        <dbReference type="ARBA" id="ARBA00004127"/>
    </source>
</evidence>
<dbReference type="PANTHER" id="PTHR46140:SF1">
    <property type="entry name" value="VACUOLAR TRANSPORTER CHAPERONE COMPLEX SUBUNIT 4-RELATED"/>
    <property type="match status" value="1"/>
</dbReference>
<feature type="compositionally biased region" description="Basic and acidic residues" evidence="5">
    <location>
        <begin position="112"/>
        <end position="122"/>
    </location>
</feature>
<feature type="region of interest" description="Disordered" evidence="5">
    <location>
        <begin position="197"/>
        <end position="235"/>
    </location>
</feature>
<proteinExistence type="predicted"/>
<feature type="compositionally biased region" description="Acidic residues" evidence="5">
    <location>
        <begin position="471"/>
        <end position="481"/>
    </location>
</feature>
<gene>
    <name evidence="8" type="ORF">EMPS_09199</name>
</gene>
<feature type="domain" description="DUF202" evidence="7">
    <location>
        <begin position="242"/>
        <end position="318"/>
    </location>
</feature>
<dbReference type="EMBL" id="BQFW01000012">
    <property type="protein sequence ID" value="GJJ76840.1"/>
    <property type="molecule type" value="Genomic_DNA"/>
</dbReference>
<name>A0A9P3M0D0_9FUNG</name>
<feature type="transmembrane region" description="Helical" evidence="6">
    <location>
        <begin position="251"/>
        <end position="271"/>
    </location>
</feature>
<dbReference type="GO" id="GO:0012505">
    <property type="term" value="C:endomembrane system"/>
    <property type="evidence" value="ECO:0007669"/>
    <property type="project" value="UniProtKB-SubCell"/>
</dbReference>
<feature type="compositionally biased region" description="Acidic residues" evidence="5">
    <location>
        <begin position="408"/>
        <end position="424"/>
    </location>
</feature>
<evidence type="ECO:0000313" key="9">
    <source>
        <dbReference type="Proteomes" id="UP000827284"/>
    </source>
</evidence>
<comment type="caution">
    <text evidence="8">The sequence shown here is derived from an EMBL/GenBank/DDBJ whole genome shotgun (WGS) entry which is preliminary data.</text>
</comment>
<feature type="compositionally biased region" description="Basic and acidic residues" evidence="5">
    <location>
        <begin position="223"/>
        <end position="235"/>
    </location>
</feature>